<feature type="transmembrane region" description="Helical" evidence="1">
    <location>
        <begin position="250"/>
        <end position="271"/>
    </location>
</feature>
<accession>A0A5C3L5S8</accession>
<keyword evidence="3" id="KW-1185">Reference proteome</keyword>
<evidence type="ECO:0000256" key="1">
    <source>
        <dbReference type="SAM" id="Phobius"/>
    </source>
</evidence>
<dbReference type="EMBL" id="ML210164">
    <property type="protein sequence ID" value="TFK27496.1"/>
    <property type="molecule type" value="Genomic_DNA"/>
</dbReference>
<feature type="transmembrane region" description="Helical" evidence="1">
    <location>
        <begin position="135"/>
        <end position="161"/>
    </location>
</feature>
<keyword evidence="1" id="KW-0472">Membrane</keyword>
<feature type="transmembrane region" description="Helical" evidence="1">
    <location>
        <begin position="62"/>
        <end position="81"/>
    </location>
</feature>
<sequence>MSQMMVPLNQSVFFSAFLSAAVEGVFCGIFLVMALVTIYLLAFRQEPVYRRTNRLRRQFLKASVLGTVALLLLVPAHWIVTMARATIILSDSSLTKRSDRILPISLVGMALALVTTVVTDAILMWRLWIVSSRSWLALVPPAISWIIFGALSTVAAVLFFWEVKERAPERRISTNMTTICAAGSAMFTNFYCAAAIAYYLSRILRNSFSVDTSKWKFLLVIVVESAAIWSAWCLFIFFSFQFRSPLFEVALHAFPAIAGIACILINVRVGLGRDIVPISERLCSFVDDSLHFIKRSSTFSFDNDADFNEEGDTYRRNRSHSAPQIMLDIPTSDLDIRKVI</sequence>
<evidence type="ECO:0008006" key="4">
    <source>
        <dbReference type="Google" id="ProtNLM"/>
    </source>
</evidence>
<feature type="transmembrane region" description="Helical" evidence="1">
    <location>
        <begin position="181"/>
        <end position="201"/>
    </location>
</feature>
<feature type="transmembrane region" description="Helical" evidence="1">
    <location>
        <begin position="217"/>
        <end position="238"/>
    </location>
</feature>
<proteinExistence type="predicted"/>
<keyword evidence="1" id="KW-1133">Transmembrane helix</keyword>
<feature type="transmembrane region" description="Helical" evidence="1">
    <location>
        <begin position="12"/>
        <end position="41"/>
    </location>
</feature>
<evidence type="ECO:0000313" key="2">
    <source>
        <dbReference type="EMBL" id="TFK27496.1"/>
    </source>
</evidence>
<protein>
    <recommendedName>
        <fullName evidence="4">G-protein coupled receptors family 1 profile domain-containing protein</fullName>
    </recommendedName>
</protein>
<feature type="transmembrane region" description="Helical" evidence="1">
    <location>
        <begin position="101"/>
        <end position="123"/>
    </location>
</feature>
<evidence type="ECO:0000313" key="3">
    <source>
        <dbReference type="Proteomes" id="UP000307440"/>
    </source>
</evidence>
<organism evidence="2 3">
    <name type="scientific">Coprinopsis marcescibilis</name>
    <name type="common">Agaric fungus</name>
    <name type="synonym">Psathyrella marcescibilis</name>
    <dbReference type="NCBI Taxonomy" id="230819"/>
    <lineage>
        <taxon>Eukaryota</taxon>
        <taxon>Fungi</taxon>
        <taxon>Dikarya</taxon>
        <taxon>Basidiomycota</taxon>
        <taxon>Agaricomycotina</taxon>
        <taxon>Agaricomycetes</taxon>
        <taxon>Agaricomycetidae</taxon>
        <taxon>Agaricales</taxon>
        <taxon>Agaricineae</taxon>
        <taxon>Psathyrellaceae</taxon>
        <taxon>Coprinopsis</taxon>
    </lineage>
</organism>
<dbReference type="OrthoDB" id="3250682at2759"/>
<keyword evidence="1" id="KW-0812">Transmembrane</keyword>
<dbReference type="AlphaFoldDB" id="A0A5C3L5S8"/>
<gene>
    <name evidence="2" type="ORF">FA15DRAFT_701894</name>
</gene>
<reference evidence="2 3" key="1">
    <citation type="journal article" date="2019" name="Nat. Ecol. Evol.">
        <title>Megaphylogeny resolves global patterns of mushroom evolution.</title>
        <authorList>
            <person name="Varga T."/>
            <person name="Krizsan K."/>
            <person name="Foldi C."/>
            <person name="Dima B."/>
            <person name="Sanchez-Garcia M."/>
            <person name="Sanchez-Ramirez S."/>
            <person name="Szollosi G.J."/>
            <person name="Szarkandi J.G."/>
            <person name="Papp V."/>
            <person name="Albert L."/>
            <person name="Andreopoulos W."/>
            <person name="Angelini C."/>
            <person name="Antonin V."/>
            <person name="Barry K.W."/>
            <person name="Bougher N.L."/>
            <person name="Buchanan P."/>
            <person name="Buyck B."/>
            <person name="Bense V."/>
            <person name="Catcheside P."/>
            <person name="Chovatia M."/>
            <person name="Cooper J."/>
            <person name="Damon W."/>
            <person name="Desjardin D."/>
            <person name="Finy P."/>
            <person name="Geml J."/>
            <person name="Haridas S."/>
            <person name="Hughes K."/>
            <person name="Justo A."/>
            <person name="Karasinski D."/>
            <person name="Kautmanova I."/>
            <person name="Kiss B."/>
            <person name="Kocsube S."/>
            <person name="Kotiranta H."/>
            <person name="LaButti K.M."/>
            <person name="Lechner B.E."/>
            <person name="Liimatainen K."/>
            <person name="Lipzen A."/>
            <person name="Lukacs Z."/>
            <person name="Mihaltcheva S."/>
            <person name="Morgado L.N."/>
            <person name="Niskanen T."/>
            <person name="Noordeloos M.E."/>
            <person name="Ohm R.A."/>
            <person name="Ortiz-Santana B."/>
            <person name="Ovrebo C."/>
            <person name="Racz N."/>
            <person name="Riley R."/>
            <person name="Savchenko A."/>
            <person name="Shiryaev A."/>
            <person name="Soop K."/>
            <person name="Spirin V."/>
            <person name="Szebenyi C."/>
            <person name="Tomsovsky M."/>
            <person name="Tulloss R.E."/>
            <person name="Uehling J."/>
            <person name="Grigoriev I.V."/>
            <person name="Vagvolgyi C."/>
            <person name="Papp T."/>
            <person name="Martin F.M."/>
            <person name="Miettinen O."/>
            <person name="Hibbett D.S."/>
            <person name="Nagy L.G."/>
        </authorList>
    </citation>
    <scope>NUCLEOTIDE SEQUENCE [LARGE SCALE GENOMIC DNA]</scope>
    <source>
        <strain evidence="2 3">CBS 121175</strain>
    </source>
</reference>
<dbReference type="Proteomes" id="UP000307440">
    <property type="component" value="Unassembled WGS sequence"/>
</dbReference>
<name>A0A5C3L5S8_COPMA</name>